<dbReference type="Proteomes" id="UP001257948">
    <property type="component" value="Unassembled WGS sequence"/>
</dbReference>
<dbReference type="EMBL" id="JAVTLL010000045">
    <property type="protein sequence ID" value="MDT7847238.1"/>
    <property type="molecule type" value="Genomic_DNA"/>
</dbReference>
<gene>
    <name evidence="1" type="ORF">RQC66_41600</name>
</gene>
<comment type="caution">
    <text evidence="1">The sequence shown here is derived from an EMBL/GenBank/DDBJ whole genome shotgun (WGS) entry which is preliminary data.</text>
</comment>
<proteinExistence type="predicted"/>
<evidence type="ECO:0000313" key="1">
    <source>
        <dbReference type="EMBL" id="MDT7847238.1"/>
    </source>
</evidence>
<name>A0ABU3M7B3_9ACTN</name>
<evidence type="ECO:0000313" key="2">
    <source>
        <dbReference type="Proteomes" id="UP001257948"/>
    </source>
</evidence>
<reference evidence="2" key="1">
    <citation type="submission" date="2023-07" db="EMBL/GenBank/DDBJ databases">
        <title>Draft genome sequence of the endophytic actinobacterium Streptomyces justiciae WPN32, a potential antibiotic producer.</title>
        <authorList>
            <person name="Yasawong M."/>
            <person name="Pana W."/>
            <person name="Ganta P."/>
            <person name="Santapan N."/>
            <person name="Songngamsuk T."/>
            <person name="Phatcharaharikarn M."/>
            <person name="Kerdtoob S."/>
            <person name="Nantapong N."/>
        </authorList>
    </citation>
    <scope>NUCLEOTIDE SEQUENCE [LARGE SCALE GENOMIC DNA]</scope>
    <source>
        <strain evidence="2">WPN32</strain>
    </source>
</reference>
<dbReference type="RefSeq" id="WP_314207435.1">
    <property type="nucleotide sequence ID" value="NZ_JAVTLL010000045.1"/>
</dbReference>
<protein>
    <submittedName>
        <fullName evidence="1">Uncharacterized protein</fullName>
    </submittedName>
</protein>
<sequence>MTATRYRKRPVEVDTIQWTGDNEHEVVAFTGPTNFHSLDEIDRGNSNDPDATAAVYDCLHSTWVLVYTGQHIVRGVKGEYYPIAEDVLAETYEPAEAPADGLTLLLEEVRAERARQDQHWGEQNHRDGTGPTVELLPGWPTRDLADAAQNICQRYADMGIVSWRDIFGEEVCEALAESDPARLRAELVQAVSVGVAWIEAIDRRSRQEQPS</sequence>
<keyword evidence="2" id="KW-1185">Reference proteome</keyword>
<accession>A0ABU3M7B3</accession>
<organism evidence="1 2">
    <name type="scientific">Streptomyces justiciae</name>
    <dbReference type="NCBI Taxonomy" id="2780140"/>
    <lineage>
        <taxon>Bacteria</taxon>
        <taxon>Bacillati</taxon>
        <taxon>Actinomycetota</taxon>
        <taxon>Actinomycetes</taxon>
        <taxon>Kitasatosporales</taxon>
        <taxon>Streptomycetaceae</taxon>
        <taxon>Streptomyces</taxon>
    </lineage>
</organism>